<accession>A0A9N9F317</accession>
<keyword evidence="10" id="KW-1185">Reference proteome</keyword>
<feature type="transmembrane region" description="Helical" evidence="8">
    <location>
        <begin position="587"/>
        <end position="609"/>
    </location>
</feature>
<organism evidence="9 10">
    <name type="scientific">Dentiscutata erythropus</name>
    <dbReference type="NCBI Taxonomy" id="1348616"/>
    <lineage>
        <taxon>Eukaryota</taxon>
        <taxon>Fungi</taxon>
        <taxon>Fungi incertae sedis</taxon>
        <taxon>Mucoromycota</taxon>
        <taxon>Glomeromycotina</taxon>
        <taxon>Glomeromycetes</taxon>
        <taxon>Diversisporales</taxon>
        <taxon>Gigasporaceae</taxon>
        <taxon>Dentiscutata</taxon>
    </lineage>
</organism>
<feature type="transmembrane region" description="Helical" evidence="8">
    <location>
        <begin position="488"/>
        <end position="509"/>
    </location>
</feature>
<feature type="transmembrane region" description="Helical" evidence="8">
    <location>
        <begin position="346"/>
        <end position="373"/>
    </location>
</feature>
<sequence>MVEPILDQGVGWGIILGFGGFFAIVMTLLTFAQKRYLREFQTSEMFMTAHRSVRTGLVASAIVSAWTWAATLLQSSTVAYKYGVSGPFWYASGATIQVLLFAILAIELKRKAPHAHTFLEIINARYGKPAHIVFLCFALATNMVVTAMLLLGGSAVVHALTGVHTFASCFLLPLGVLIYTLFGGIKATFLTDYVHTTVIFIVLLSFVFTVYCTSSQIGSPDKMYDLLDAAAKRNGGVPDNAEGSYLTMSSLQGLVFGIINIVGNFGTVFVDNAYWQRAIAARPSSTVHAYLIGGLAWFAIPFTLATTMGLAGIAVLDPNTLHPSDVSAGLVLPLAASQLIGKAGGFAALVLVFMAVTSASSAELIAVSSIYTYDIYRTYIRSEALGSQVINHSHYSVIGFGILMGGLAVILNYIGVDLGYMYLLMGIISSPAVFPVAFTITWKKQPAMAAIFSAIFGLICGLIAWLVTAQQLYNEITLISTGQNYPMLAGNLVSILVPLFITLIWSFAFPDDFDFDITRTKLQILTDDEVDENFRHVDDSETDPHKLKKAFKFALWSSIALTLILAIIWPIPMYLSRYVFSKPFFTFWVALSMIWALCGAIAVAIFPVFEARHSIYRVIEGVFFDISGKRKVEQEEIEIKQEEIEIKQETTNNEKV</sequence>
<evidence type="ECO:0000313" key="9">
    <source>
        <dbReference type="EMBL" id="CAG8506404.1"/>
    </source>
</evidence>
<dbReference type="AlphaFoldDB" id="A0A9N9F317"/>
<feature type="transmembrane region" description="Helical" evidence="8">
    <location>
        <begin position="254"/>
        <end position="275"/>
    </location>
</feature>
<name>A0A9N9F317_9GLOM</name>
<feature type="transmembrane region" description="Helical" evidence="8">
    <location>
        <begin position="53"/>
        <end position="73"/>
    </location>
</feature>
<dbReference type="PANTHER" id="PTHR46154">
    <property type="match status" value="1"/>
</dbReference>
<evidence type="ECO:0000256" key="6">
    <source>
        <dbReference type="ARBA" id="ARBA00023136"/>
    </source>
</evidence>
<keyword evidence="3" id="KW-0813">Transport</keyword>
<dbReference type="InterPro" id="IPR038377">
    <property type="entry name" value="Na/Glc_symporter_sf"/>
</dbReference>
<dbReference type="NCBIfam" id="TIGR00813">
    <property type="entry name" value="sss"/>
    <property type="match status" value="1"/>
</dbReference>
<feature type="transmembrane region" description="Helical" evidence="8">
    <location>
        <begin position="163"/>
        <end position="182"/>
    </location>
</feature>
<evidence type="ECO:0000256" key="8">
    <source>
        <dbReference type="SAM" id="Phobius"/>
    </source>
</evidence>
<dbReference type="Pfam" id="PF00474">
    <property type="entry name" value="SSF"/>
    <property type="match status" value="1"/>
</dbReference>
<feature type="transmembrane region" description="Helical" evidence="8">
    <location>
        <begin position="129"/>
        <end position="151"/>
    </location>
</feature>
<feature type="transmembrane region" description="Helical" evidence="8">
    <location>
        <begin position="394"/>
        <end position="414"/>
    </location>
</feature>
<dbReference type="GO" id="GO:0015606">
    <property type="term" value="F:spermidine transmembrane transporter activity"/>
    <property type="evidence" value="ECO:0007669"/>
    <property type="project" value="UniProtKB-ARBA"/>
</dbReference>
<dbReference type="CDD" id="cd11476">
    <property type="entry name" value="SLC5sbd_DUR3"/>
    <property type="match status" value="1"/>
</dbReference>
<dbReference type="GO" id="GO:0005886">
    <property type="term" value="C:plasma membrane"/>
    <property type="evidence" value="ECO:0007669"/>
    <property type="project" value="TreeGrafter"/>
</dbReference>
<dbReference type="EMBL" id="CAJVPY010001084">
    <property type="protein sequence ID" value="CAG8506404.1"/>
    <property type="molecule type" value="Genomic_DNA"/>
</dbReference>
<dbReference type="PROSITE" id="PS50283">
    <property type="entry name" value="NA_SOLUT_SYMP_3"/>
    <property type="match status" value="1"/>
</dbReference>
<dbReference type="FunFam" id="1.20.1730.10:FF:000006">
    <property type="entry name" value="Urea active transporter"/>
    <property type="match status" value="1"/>
</dbReference>
<feature type="transmembrane region" description="Helical" evidence="8">
    <location>
        <begin position="553"/>
        <end position="575"/>
    </location>
</feature>
<dbReference type="GO" id="GO:0015204">
    <property type="term" value="F:urea transmembrane transporter activity"/>
    <property type="evidence" value="ECO:0007669"/>
    <property type="project" value="InterPro"/>
</dbReference>
<dbReference type="OrthoDB" id="6132759at2759"/>
<feature type="transmembrane region" description="Helical" evidence="8">
    <location>
        <begin position="447"/>
        <end position="468"/>
    </location>
</feature>
<protein>
    <submittedName>
        <fullName evidence="9">18613_t:CDS:1</fullName>
    </submittedName>
</protein>
<evidence type="ECO:0000256" key="5">
    <source>
        <dbReference type="ARBA" id="ARBA00022989"/>
    </source>
</evidence>
<feature type="transmembrane region" description="Helical" evidence="8">
    <location>
        <begin position="287"/>
        <end position="316"/>
    </location>
</feature>
<comment type="subcellular location">
    <subcellularLocation>
        <location evidence="1">Membrane</location>
        <topology evidence="1">Multi-pass membrane protein</topology>
    </subcellularLocation>
</comment>
<keyword evidence="5 8" id="KW-1133">Transmembrane helix</keyword>
<evidence type="ECO:0000256" key="7">
    <source>
        <dbReference type="RuleBase" id="RU362091"/>
    </source>
</evidence>
<comment type="similarity">
    <text evidence="2 7">Belongs to the sodium:solute symporter (SSF) (TC 2.A.21) family.</text>
</comment>
<dbReference type="InterPro" id="IPR031155">
    <property type="entry name" value="DUR"/>
</dbReference>
<dbReference type="Gene3D" id="1.20.1730.10">
    <property type="entry name" value="Sodium/glucose cotransporter"/>
    <property type="match status" value="1"/>
</dbReference>
<feature type="transmembrane region" description="Helical" evidence="8">
    <location>
        <begin position="12"/>
        <end position="32"/>
    </location>
</feature>
<comment type="caution">
    <text evidence="9">The sequence shown here is derived from an EMBL/GenBank/DDBJ whole genome shotgun (WGS) entry which is preliminary data.</text>
</comment>
<dbReference type="PANTHER" id="PTHR46154:SF4">
    <property type="entry name" value="UREA ACTIVE TRANSPORTER"/>
    <property type="match status" value="1"/>
</dbReference>
<keyword evidence="6 8" id="KW-0472">Membrane</keyword>
<feature type="transmembrane region" description="Helical" evidence="8">
    <location>
        <begin position="420"/>
        <end position="440"/>
    </location>
</feature>
<evidence type="ECO:0000256" key="1">
    <source>
        <dbReference type="ARBA" id="ARBA00004141"/>
    </source>
</evidence>
<evidence type="ECO:0000256" key="4">
    <source>
        <dbReference type="ARBA" id="ARBA00022692"/>
    </source>
</evidence>
<evidence type="ECO:0000256" key="3">
    <source>
        <dbReference type="ARBA" id="ARBA00022448"/>
    </source>
</evidence>
<proteinExistence type="inferred from homology"/>
<keyword evidence="4 8" id="KW-0812">Transmembrane</keyword>
<evidence type="ECO:0000313" key="10">
    <source>
        <dbReference type="Proteomes" id="UP000789405"/>
    </source>
</evidence>
<evidence type="ECO:0000256" key="2">
    <source>
        <dbReference type="ARBA" id="ARBA00006434"/>
    </source>
</evidence>
<gene>
    <name evidence="9" type="ORF">DERYTH_LOCUS3161</name>
</gene>
<reference evidence="9" key="1">
    <citation type="submission" date="2021-06" db="EMBL/GenBank/DDBJ databases">
        <authorList>
            <person name="Kallberg Y."/>
            <person name="Tangrot J."/>
            <person name="Rosling A."/>
        </authorList>
    </citation>
    <scope>NUCLEOTIDE SEQUENCE</scope>
    <source>
        <strain evidence="9">MA453B</strain>
    </source>
</reference>
<dbReference type="InterPro" id="IPR001734">
    <property type="entry name" value="Na/solute_symporter"/>
</dbReference>
<feature type="transmembrane region" description="Helical" evidence="8">
    <location>
        <begin position="194"/>
        <end position="217"/>
    </location>
</feature>
<feature type="transmembrane region" description="Helical" evidence="8">
    <location>
        <begin position="88"/>
        <end position="108"/>
    </location>
</feature>
<dbReference type="Proteomes" id="UP000789405">
    <property type="component" value="Unassembled WGS sequence"/>
</dbReference>